<dbReference type="Proteomes" id="UP000074119">
    <property type="component" value="Chromosome"/>
</dbReference>
<sequence length="60" mass="7053">MSIDKKIELNNQINAQLEFLVKLIYDYWFVQFDFPDANGLPYKSSGGKMVYDEALKRHIP</sequence>
<dbReference type="GO" id="GO:0004519">
    <property type="term" value="F:endonuclease activity"/>
    <property type="evidence" value="ECO:0007669"/>
    <property type="project" value="UniProtKB-KW"/>
</dbReference>
<keyword evidence="1" id="KW-0540">Nuclease</keyword>
<keyword evidence="1" id="KW-0378">Hydrolase</keyword>
<proteinExistence type="predicted"/>
<evidence type="ECO:0000313" key="1">
    <source>
        <dbReference type="EMBL" id="AMO70068.1"/>
    </source>
</evidence>
<dbReference type="REBASE" id="140901">
    <property type="entry name" value="S.ZalSM2ORF1940P"/>
</dbReference>
<name>A0A127MA68_9GAMM</name>
<gene>
    <name evidence="1" type="ORF">AZF00_17945</name>
</gene>
<keyword evidence="1" id="KW-0255">Endonuclease</keyword>
<accession>A0A127MA68</accession>
<dbReference type="EMBL" id="CP014544">
    <property type="protein sequence ID" value="AMO70068.1"/>
    <property type="molecule type" value="Genomic_DNA"/>
</dbReference>
<dbReference type="AlphaFoldDB" id="A0A127MA68"/>
<organism evidence="1 2">
    <name type="scientific">Zhongshania aliphaticivorans</name>
    <dbReference type="NCBI Taxonomy" id="1470434"/>
    <lineage>
        <taxon>Bacteria</taxon>
        <taxon>Pseudomonadati</taxon>
        <taxon>Pseudomonadota</taxon>
        <taxon>Gammaproteobacteria</taxon>
        <taxon>Cellvibrionales</taxon>
        <taxon>Spongiibacteraceae</taxon>
        <taxon>Zhongshania</taxon>
    </lineage>
</organism>
<dbReference type="STRING" id="1470434.AZF00_17945"/>
<protein>
    <submittedName>
        <fullName evidence="1">Restriction endonuclease subunit S</fullName>
    </submittedName>
</protein>
<evidence type="ECO:0000313" key="2">
    <source>
        <dbReference type="Proteomes" id="UP000074119"/>
    </source>
</evidence>
<dbReference type="RefSeq" id="WP_008252834.1">
    <property type="nucleotide sequence ID" value="NZ_CP014544.1"/>
</dbReference>
<dbReference type="KEGG" id="zal:AZF00_17945"/>
<reference evidence="1 2" key="1">
    <citation type="submission" date="2015-12" db="EMBL/GenBank/DDBJ databases">
        <authorList>
            <person name="Shamseldin A."/>
            <person name="Moawad H."/>
            <person name="Abd El-Rahim W.M."/>
            <person name="Sadowsky M.J."/>
        </authorList>
    </citation>
    <scope>NUCLEOTIDE SEQUENCE [LARGE SCALE GENOMIC DNA]</scope>
    <source>
        <strain evidence="1 2">SM2</strain>
    </source>
</reference>